<dbReference type="PIRSF" id="PIRSF005962">
    <property type="entry name" value="Pept_M20D_amidohydro"/>
    <property type="match status" value="1"/>
</dbReference>
<dbReference type="SUPFAM" id="SSF53187">
    <property type="entry name" value="Zn-dependent exopeptidases"/>
    <property type="match status" value="1"/>
</dbReference>
<feature type="binding site" evidence="2">
    <location>
        <position position="361"/>
    </location>
    <ligand>
        <name>Mn(2+)</name>
        <dbReference type="ChEBI" id="CHEBI:29035"/>
        <label>2</label>
    </ligand>
</feature>
<protein>
    <submittedName>
        <fullName evidence="3">Amidohydrolase</fullName>
    </submittedName>
</protein>
<comment type="caution">
    <text evidence="3">The sequence shown here is derived from an EMBL/GenBank/DDBJ whole genome shotgun (WGS) entry which is preliminary data.</text>
</comment>
<dbReference type="InterPro" id="IPR017439">
    <property type="entry name" value="Amidohydrolase"/>
</dbReference>
<dbReference type="InterPro" id="IPR036264">
    <property type="entry name" value="Bact_exopeptidase_dim_dom"/>
</dbReference>
<feature type="binding site" evidence="2">
    <location>
        <position position="102"/>
    </location>
    <ligand>
        <name>Mn(2+)</name>
        <dbReference type="ChEBI" id="CHEBI:29035"/>
        <label>2</label>
    </ligand>
</feature>
<evidence type="ECO:0000256" key="2">
    <source>
        <dbReference type="PIRSR" id="PIRSR005962-1"/>
    </source>
</evidence>
<dbReference type="AlphaFoldDB" id="A0A9X9XJ63"/>
<dbReference type="Proteomes" id="UP001138709">
    <property type="component" value="Unassembled WGS sequence"/>
</dbReference>
<accession>A0A9X9XJ63</accession>
<dbReference type="Gene3D" id="3.30.70.360">
    <property type="match status" value="1"/>
</dbReference>
<dbReference type="Pfam" id="PF01546">
    <property type="entry name" value="Peptidase_M20"/>
    <property type="match status" value="1"/>
</dbReference>
<sequence length="395" mass="40916">MAVLPEIAAGAADMVAWRHRLHAAPEIGFEVHETARFVAGCLRSFGCDRVETGIGGSGVVGVVQGRADGPAVGLRADMDALPIHEDTGLAYGSRHAGRMHACGHDGHTTILLGAARYLCATRRFRGSVVLIFQPAEEIGRGAAAMLGDALLERFPLRRVFGLHNWPGLSEGVVFCREGPVMAAVADLTIGLAGHGGHGGMPHIASDQILAAAHLVVALQGIVARNLPAVEAGVVSIGHVEDTGAWNVLPSEVCLRGTVRWFAPEIGDLLERRIGEVAQAVAGAWNCRCSMEFCRVTPAVMNHPAATLEAEAATREVLGDAGLVLLPAPLMAGDDVGALLAAVPGCYLMLGAGGGPGAMPLHHPRYDFNDGLLPVGASLMARLAERGLDGADGGNA</sequence>
<keyword evidence="2" id="KW-0464">Manganese</keyword>
<dbReference type="PANTHER" id="PTHR11014:SF63">
    <property type="entry name" value="METALLOPEPTIDASE, PUTATIVE (AFU_ORTHOLOGUE AFUA_6G09600)-RELATED"/>
    <property type="match status" value="1"/>
</dbReference>
<organism evidence="3 4">
    <name type="scientific">Neoroseomonas eburnea</name>
    <dbReference type="NCBI Taxonomy" id="1346889"/>
    <lineage>
        <taxon>Bacteria</taxon>
        <taxon>Pseudomonadati</taxon>
        <taxon>Pseudomonadota</taxon>
        <taxon>Alphaproteobacteria</taxon>
        <taxon>Acetobacterales</taxon>
        <taxon>Acetobacteraceae</taxon>
        <taxon>Neoroseomonas</taxon>
    </lineage>
</organism>
<dbReference type="EMBL" id="JAAEDL010000040">
    <property type="protein sequence ID" value="MBR0683749.1"/>
    <property type="molecule type" value="Genomic_DNA"/>
</dbReference>
<dbReference type="PANTHER" id="PTHR11014">
    <property type="entry name" value="PEPTIDASE M20 FAMILY MEMBER"/>
    <property type="match status" value="1"/>
</dbReference>
<keyword evidence="1" id="KW-0378">Hydrolase</keyword>
<dbReference type="GO" id="GO:0046872">
    <property type="term" value="F:metal ion binding"/>
    <property type="evidence" value="ECO:0007669"/>
    <property type="project" value="UniProtKB-KW"/>
</dbReference>
<reference evidence="3" key="2">
    <citation type="journal article" date="2021" name="Syst. Appl. Microbiol.">
        <title>Roseomonas hellenica sp. nov., isolated from roots of wild-growing Alkanna tinctoria.</title>
        <authorList>
            <person name="Rat A."/>
            <person name="Naranjo H.D."/>
            <person name="Lebbe L."/>
            <person name="Cnockaert M."/>
            <person name="Krigas N."/>
            <person name="Grigoriadou K."/>
            <person name="Maloupa E."/>
            <person name="Willems A."/>
        </authorList>
    </citation>
    <scope>NUCLEOTIDE SEQUENCE</scope>
    <source>
        <strain evidence="3">LMG 31228</strain>
    </source>
</reference>
<dbReference type="SUPFAM" id="SSF55031">
    <property type="entry name" value="Bacterial exopeptidase dimerisation domain"/>
    <property type="match status" value="1"/>
</dbReference>
<feature type="binding site" evidence="2">
    <location>
        <position position="104"/>
    </location>
    <ligand>
        <name>Mn(2+)</name>
        <dbReference type="ChEBI" id="CHEBI:29035"/>
        <label>2</label>
    </ligand>
</feature>
<dbReference type="NCBIfam" id="TIGR01891">
    <property type="entry name" value="amidohydrolases"/>
    <property type="match status" value="1"/>
</dbReference>
<dbReference type="RefSeq" id="WP_211849314.1">
    <property type="nucleotide sequence ID" value="NZ_JAAEDL010000040.1"/>
</dbReference>
<gene>
    <name evidence="3" type="ORF">GXW74_24950</name>
</gene>
<proteinExistence type="predicted"/>
<reference evidence="3" key="1">
    <citation type="submission" date="2020-01" db="EMBL/GenBank/DDBJ databases">
        <authorList>
            <person name="Rat A."/>
        </authorList>
    </citation>
    <scope>NUCLEOTIDE SEQUENCE</scope>
    <source>
        <strain evidence="3">LMG 31228</strain>
    </source>
</reference>
<keyword evidence="2" id="KW-0479">Metal-binding</keyword>
<feature type="binding site" evidence="2">
    <location>
        <position position="163"/>
    </location>
    <ligand>
        <name>Mn(2+)</name>
        <dbReference type="ChEBI" id="CHEBI:29035"/>
        <label>2</label>
    </ligand>
</feature>
<dbReference type="Gene3D" id="3.40.630.10">
    <property type="entry name" value="Zn peptidases"/>
    <property type="match status" value="1"/>
</dbReference>
<feature type="binding site" evidence="2">
    <location>
        <position position="137"/>
    </location>
    <ligand>
        <name>Mn(2+)</name>
        <dbReference type="ChEBI" id="CHEBI:29035"/>
        <label>2</label>
    </ligand>
</feature>
<dbReference type="GO" id="GO:0050118">
    <property type="term" value="F:N-acetyldiaminopimelate deacetylase activity"/>
    <property type="evidence" value="ECO:0007669"/>
    <property type="project" value="UniProtKB-ARBA"/>
</dbReference>
<dbReference type="GO" id="GO:0019877">
    <property type="term" value="P:diaminopimelate biosynthetic process"/>
    <property type="evidence" value="ECO:0007669"/>
    <property type="project" value="UniProtKB-ARBA"/>
</dbReference>
<dbReference type="InterPro" id="IPR002933">
    <property type="entry name" value="Peptidase_M20"/>
</dbReference>
<keyword evidence="4" id="KW-1185">Reference proteome</keyword>
<dbReference type="FunFam" id="3.30.70.360:FF:000001">
    <property type="entry name" value="N-acetyldiaminopimelate deacetylase"/>
    <property type="match status" value="1"/>
</dbReference>
<comment type="cofactor">
    <cofactor evidence="2">
        <name>Mn(2+)</name>
        <dbReference type="ChEBI" id="CHEBI:29035"/>
    </cofactor>
    <text evidence="2">The Mn(2+) ion enhances activity.</text>
</comment>
<evidence type="ECO:0000313" key="3">
    <source>
        <dbReference type="EMBL" id="MBR0683749.1"/>
    </source>
</evidence>
<evidence type="ECO:0000256" key="1">
    <source>
        <dbReference type="ARBA" id="ARBA00022801"/>
    </source>
</evidence>
<evidence type="ECO:0000313" key="4">
    <source>
        <dbReference type="Proteomes" id="UP001138709"/>
    </source>
</evidence>
<name>A0A9X9XJ63_9PROT</name>